<evidence type="ECO:0000256" key="4">
    <source>
        <dbReference type="ARBA" id="ARBA00011738"/>
    </source>
</evidence>
<keyword evidence="6" id="KW-0479">Metal-binding</keyword>
<dbReference type="PROSITE" id="PS51318">
    <property type="entry name" value="TAT"/>
    <property type="match status" value="1"/>
</dbReference>
<gene>
    <name evidence="13" type="ORF">QO014_002505</name>
</gene>
<comment type="subunit">
    <text evidence="4">Homodimer.</text>
</comment>
<evidence type="ECO:0000256" key="5">
    <source>
        <dbReference type="ARBA" id="ARBA00022679"/>
    </source>
</evidence>
<dbReference type="PANTHER" id="PTHR31528:SF1">
    <property type="entry name" value="4-AMINO-5-HYDROXYMETHYL-2-METHYLPYRIMIDINE PHOSPHATE SYNTHASE THI11-RELATED"/>
    <property type="match status" value="1"/>
</dbReference>
<protein>
    <recommendedName>
        <fullName evidence="10">Thiamine pyrimidine synthase</fullName>
    </recommendedName>
</protein>
<evidence type="ECO:0000256" key="7">
    <source>
        <dbReference type="ARBA" id="ARBA00022898"/>
    </source>
</evidence>
<evidence type="ECO:0000256" key="6">
    <source>
        <dbReference type="ARBA" id="ARBA00022723"/>
    </source>
</evidence>
<dbReference type="Proteomes" id="UP001241603">
    <property type="component" value="Unassembled WGS sequence"/>
</dbReference>
<evidence type="ECO:0000256" key="3">
    <source>
        <dbReference type="ARBA" id="ARBA00009406"/>
    </source>
</evidence>
<evidence type="ECO:0000256" key="11">
    <source>
        <dbReference type="ARBA" id="ARBA00048179"/>
    </source>
</evidence>
<evidence type="ECO:0000256" key="8">
    <source>
        <dbReference type="ARBA" id="ARBA00022977"/>
    </source>
</evidence>
<comment type="pathway">
    <text evidence="2">Cofactor biosynthesis; thiamine diphosphate biosynthesis.</text>
</comment>
<evidence type="ECO:0000313" key="13">
    <source>
        <dbReference type="EMBL" id="MDQ0438113.1"/>
    </source>
</evidence>
<proteinExistence type="inferred from homology"/>
<dbReference type="PANTHER" id="PTHR31528">
    <property type="entry name" value="4-AMINO-5-HYDROXYMETHYL-2-METHYLPYRIMIDINE PHOSPHATE SYNTHASE THI11-RELATED"/>
    <property type="match status" value="1"/>
</dbReference>
<comment type="caution">
    <text evidence="13">The sequence shown here is derived from an EMBL/GenBank/DDBJ whole genome shotgun (WGS) entry which is preliminary data.</text>
</comment>
<dbReference type="Pfam" id="PF09084">
    <property type="entry name" value="NMT1"/>
    <property type="match status" value="1"/>
</dbReference>
<reference evidence="13 14" key="1">
    <citation type="submission" date="2023-07" db="EMBL/GenBank/DDBJ databases">
        <title>Genomic Encyclopedia of Type Strains, Phase IV (KMG-IV): sequencing the most valuable type-strain genomes for metagenomic binning, comparative biology and taxonomic classification.</title>
        <authorList>
            <person name="Goeker M."/>
        </authorList>
    </citation>
    <scope>NUCLEOTIDE SEQUENCE [LARGE SCALE GENOMIC DNA]</scope>
    <source>
        <strain evidence="13 14">B6-8</strain>
    </source>
</reference>
<keyword evidence="14" id="KW-1185">Reference proteome</keyword>
<keyword evidence="9" id="KW-0408">Iron</keyword>
<dbReference type="SUPFAM" id="SSF53850">
    <property type="entry name" value="Periplasmic binding protein-like II"/>
    <property type="match status" value="1"/>
</dbReference>
<evidence type="ECO:0000256" key="2">
    <source>
        <dbReference type="ARBA" id="ARBA00004948"/>
    </source>
</evidence>
<dbReference type="RefSeq" id="WP_266349022.1">
    <property type="nucleotide sequence ID" value="NZ_JAPKNG010000003.1"/>
</dbReference>
<keyword evidence="5" id="KW-0808">Transferase</keyword>
<feature type="domain" description="SsuA/THI5-like" evidence="12">
    <location>
        <begin position="48"/>
        <end position="260"/>
    </location>
</feature>
<dbReference type="InterPro" id="IPR027939">
    <property type="entry name" value="NMT1/THI5"/>
</dbReference>
<organism evidence="13 14">
    <name type="scientific">Kaistia dalseonensis</name>
    <dbReference type="NCBI Taxonomy" id="410840"/>
    <lineage>
        <taxon>Bacteria</taxon>
        <taxon>Pseudomonadati</taxon>
        <taxon>Pseudomonadota</taxon>
        <taxon>Alphaproteobacteria</taxon>
        <taxon>Hyphomicrobiales</taxon>
        <taxon>Kaistiaceae</taxon>
        <taxon>Kaistia</taxon>
    </lineage>
</organism>
<dbReference type="InterPro" id="IPR006311">
    <property type="entry name" value="TAT_signal"/>
</dbReference>
<comment type="similarity">
    <text evidence="3">Belongs to the NMT1/THI5 family.</text>
</comment>
<keyword evidence="8" id="KW-0784">Thiamine biosynthesis</keyword>
<evidence type="ECO:0000256" key="1">
    <source>
        <dbReference type="ARBA" id="ARBA00003469"/>
    </source>
</evidence>
<evidence type="ECO:0000313" key="14">
    <source>
        <dbReference type="Proteomes" id="UP001241603"/>
    </source>
</evidence>
<keyword evidence="7" id="KW-0663">Pyridoxal phosphate</keyword>
<name>A0ABU0H724_9HYPH</name>
<sequence length="342" mass="36705">MTFSNSFRPNRRAVLAAGIGAAAFGLGGRPAFAAESLPITTAFGWISNVEFAGFWIALDKGYFAAEGVDSKFLPGGPNAPDALVTLVAGSADVASPDWLPFLEAVDKGNDLVILGASWAKSPAALLSLAKRPMREPKDLVGGKFLIQSPNNRQIIDTVLTKAGLPLEYETVPTGFSPEPLLNGDGDGYFCFATNQPITLEKMGMVRDKDFFVTLWDDLGFKVVQGYIVVKREFLEKHRPQVVGYLKALIKGWKDNAADPSLAVRLVTENYGADLGLDPAQQLRQNELQIPLIAANGPNKLLWFDTALVSGTMTDVAKISGRTVPALSKIVDLGPLDEALKAS</sequence>
<evidence type="ECO:0000256" key="9">
    <source>
        <dbReference type="ARBA" id="ARBA00023004"/>
    </source>
</evidence>
<accession>A0ABU0H724</accession>
<dbReference type="EMBL" id="JAUSVO010000003">
    <property type="protein sequence ID" value="MDQ0438113.1"/>
    <property type="molecule type" value="Genomic_DNA"/>
</dbReference>
<comment type="function">
    <text evidence="1">Responsible for the formation of the pyrimidine heterocycle in the thiamine biosynthesis pathway. Catalyzes the formation of hydroxymethylpyrimidine phosphate (HMP-P) from histidine and pyridoxal phosphate (PLP). The protein uses PLP and the active site histidine to form HMP-P, generating an inactive enzyme. The enzyme can only undergo a single turnover, which suggests it is a suicide enzyme.</text>
</comment>
<comment type="catalytic activity">
    <reaction evidence="11">
        <text>N(6)-(pyridoxal phosphate)-L-lysyl-[4-amino-5-hydroxymethyl-2-methylpyrimidine phosphate synthase] + L-histidyl-[4-amino-5-hydroxymethyl-2-methylpyrimidine phosphate synthase] + 2 Fe(3+) + 4 H2O = L-lysyl-[4-amino-5-hydroxymethyl-2-methylpyrimidine phosphate synthase] + (2S)-2-amino-5-hydroxy-4-oxopentanoyl-[4-amino-5-hydroxymethyl-2-methylpyrimidine phosphate synthase] + 4-amino-2-methyl-5-(phosphooxymethyl)pyrimidine + 3-oxopropanoate + 2 Fe(2+) + 2 H(+)</text>
        <dbReference type="Rhea" id="RHEA:65756"/>
        <dbReference type="Rhea" id="RHEA-COMP:16892"/>
        <dbReference type="Rhea" id="RHEA-COMP:16893"/>
        <dbReference type="Rhea" id="RHEA-COMP:16894"/>
        <dbReference type="Rhea" id="RHEA-COMP:16895"/>
        <dbReference type="ChEBI" id="CHEBI:15377"/>
        <dbReference type="ChEBI" id="CHEBI:15378"/>
        <dbReference type="ChEBI" id="CHEBI:29033"/>
        <dbReference type="ChEBI" id="CHEBI:29034"/>
        <dbReference type="ChEBI" id="CHEBI:29969"/>
        <dbReference type="ChEBI" id="CHEBI:29979"/>
        <dbReference type="ChEBI" id="CHEBI:33190"/>
        <dbReference type="ChEBI" id="CHEBI:58354"/>
        <dbReference type="ChEBI" id="CHEBI:143915"/>
        <dbReference type="ChEBI" id="CHEBI:157692"/>
    </reaction>
    <physiologicalReaction direction="left-to-right" evidence="11">
        <dbReference type="Rhea" id="RHEA:65757"/>
    </physiologicalReaction>
</comment>
<dbReference type="InterPro" id="IPR015168">
    <property type="entry name" value="SsuA/THI5"/>
</dbReference>
<evidence type="ECO:0000256" key="10">
    <source>
        <dbReference type="ARBA" id="ARBA00033171"/>
    </source>
</evidence>
<evidence type="ECO:0000259" key="12">
    <source>
        <dbReference type="Pfam" id="PF09084"/>
    </source>
</evidence>
<dbReference type="Gene3D" id="3.40.190.10">
    <property type="entry name" value="Periplasmic binding protein-like II"/>
    <property type="match status" value="2"/>
</dbReference>